<proteinExistence type="inferred from homology"/>
<dbReference type="EC" id="4.1.2.4" evidence="3"/>
<evidence type="ECO:0000256" key="5">
    <source>
        <dbReference type="ARBA" id="ARBA00023270"/>
    </source>
</evidence>
<organism evidence="9 10">
    <name type="scientific">Schistosoma haematobium</name>
    <name type="common">Blood fluke</name>
    <dbReference type="NCBI Taxonomy" id="6185"/>
    <lineage>
        <taxon>Eukaryota</taxon>
        <taxon>Metazoa</taxon>
        <taxon>Spiralia</taxon>
        <taxon>Lophotrochozoa</taxon>
        <taxon>Platyhelminthes</taxon>
        <taxon>Trematoda</taxon>
        <taxon>Digenea</taxon>
        <taxon>Strigeidida</taxon>
        <taxon>Schistosomatoidea</taxon>
        <taxon>Schistosomatidae</taxon>
        <taxon>Schistosoma</taxon>
    </lineage>
</organism>
<evidence type="ECO:0000313" key="9">
    <source>
        <dbReference type="EMBL" id="KAH9581205.1"/>
    </source>
</evidence>
<comment type="caution">
    <text evidence="9">The sequence shown here is derived from an EMBL/GenBank/DDBJ whole genome shotgun (WGS) entry which is preliminary data.</text>
</comment>
<keyword evidence="4" id="KW-0456">Lyase</keyword>
<dbReference type="GO" id="GO:0004139">
    <property type="term" value="F:deoxyribose-phosphate aldolase activity"/>
    <property type="evidence" value="ECO:0007669"/>
    <property type="project" value="UniProtKB-EC"/>
</dbReference>
<sequence length="344" mass="37932">MHIFVFQGYSLLGCLFYVGLTMKVGCIQTYDASMLTYDHIEASNVIQLAKELTNTKLPTDIEVEWLLKAICLIDLTTLAGDDTPVNVQRLCVKAVHPLSECVLNKIENAFNMNLQDLRTAAVCVYPYQVKTCAETFKKLKLPNFNIASVATGFPTGQYPLETRLLEIKSAINDGANEIDVVINRTLALQGDWEGVYNEVCAMRKACGDQAHLKTILATGELISYDNVYKASMVCMLAGADFIKTSTGKETVNATLPISLVMARAIQDFNEVYGIKVGFKPAGGLRTAKDAIDYLQLLDNVLGSDWINPDYLRFGASSLLANIETRLYSLCHNGLIPLPGELDFF</sequence>
<dbReference type="GO" id="GO:0005737">
    <property type="term" value="C:cytoplasm"/>
    <property type="evidence" value="ECO:0007669"/>
    <property type="project" value="InterPro"/>
</dbReference>
<comment type="similarity">
    <text evidence="2">Belongs to the DeoC/FbaB aldolase family. DeoC type 2 subfamily.</text>
</comment>
<dbReference type="SMART" id="SM01133">
    <property type="entry name" value="DeoC"/>
    <property type="match status" value="1"/>
</dbReference>
<keyword evidence="5" id="KW-0704">Schiff base</keyword>
<dbReference type="CTD" id="24593145"/>
<evidence type="ECO:0000256" key="2">
    <source>
        <dbReference type="ARBA" id="ARBA00009473"/>
    </source>
</evidence>
<evidence type="ECO:0000256" key="4">
    <source>
        <dbReference type="ARBA" id="ARBA00023239"/>
    </source>
</evidence>
<reference evidence="9" key="4">
    <citation type="journal article" date="2022" name="PLoS Pathog.">
        <title>Chromosome-level genome of Schistosoma haematobium underpins genome-wide explorations of molecular variation.</title>
        <authorList>
            <person name="Stroehlein A.J."/>
            <person name="Korhonen P.K."/>
            <person name="Lee V.V."/>
            <person name="Ralph S.A."/>
            <person name="Mentink-Kane M."/>
            <person name="You H."/>
            <person name="McManus D.P."/>
            <person name="Tchuente L.T."/>
            <person name="Stothard J.R."/>
            <person name="Kaur P."/>
            <person name="Dudchenko O."/>
            <person name="Aiden E.L."/>
            <person name="Yang B."/>
            <person name="Yang H."/>
            <person name="Emery A.M."/>
            <person name="Webster B.L."/>
            <person name="Brindley P.J."/>
            <person name="Rollinson D."/>
            <person name="Chang B.C.H."/>
            <person name="Gasser R.B."/>
            <person name="Young N.D."/>
        </authorList>
    </citation>
    <scope>NUCLEOTIDE SEQUENCE</scope>
</reference>
<dbReference type="InterPro" id="IPR013785">
    <property type="entry name" value="Aldolase_TIM"/>
</dbReference>
<dbReference type="NCBIfam" id="TIGR00126">
    <property type="entry name" value="deoC"/>
    <property type="match status" value="1"/>
</dbReference>
<comment type="pathway">
    <text evidence="1">Carbohydrate degradation; 2-deoxy-D-ribose 1-phosphate degradation; D-glyceraldehyde 3-phosphate and acetaldehyde from 2-deoxy-alpha-D-ribose 1-phosphate: step 2/2.</text>
</comment>
<dbReference type="AlphaFoldDB" id="A0A922IJW7"/>
<dbReference type="PANTHER" id="PTHR10889">
    <property type="entry name" value="DEOXYRIBOSE-PHOSPHATE ALDOLASE"/>
    <property type="match status" value="1"/>
</dbReference>
<evidence type="ECO:0000256" key="1">
    <source>
        <dbReference type="ARBA" id="ARBA00004816"/>
    </source>
</evidence>
<accession>A0A922IJW7</accession>
<dbReference type="PANTHER" id="PTHR10889:SF3">
    <property type="entry name" value="DEOXYRIBOSE-PHOSPHATE ALDOLASE"/>
    <property type="match status" value="1"/>
</dbReference>
<reference evidence="9" key="3">
    <citation type="submission" date="2021-06" db="EMBL/GenBank/DDBJ databases">
        <title>Chromosome-level genome assembly for S. haematobium.</title>
        <authorList>
            <person name="Stroehlein A.J."/>
        </authorList>
    </citation>
    <scope>NUCLEOTIDE SEQUENCE</scope>
</reference>
<dbReference type="KEGG" id="shx:MS3_00008414"/>
<dbReference type="SUPFAM" id="SSF51569">
    <property type="entry name" value="Aldolase"/>
    <property type="match status" value="1"/>
</dbReference>
<evidence type="ECO:0000256" key="8">
    <source>
        <dbReference type="ARBA" id="ARBA00048791"/>
    </source>
</evidence>
<dbReference type="EMBL" id="AMPZ03000006">
    <property type="protein sequence ID" value="KAH9581205.1"/>
    <property type="molecule type" value="Genomic_DNA"/>
</dbReference>
<dbReference type="CDD" id="cd00959">
    <property type="entry name" value="DeoC"/>
    <property type="match status" value="1"/>
</dbReference>
<evidence type="ECO:0000313" key="10">
    <source>
        <dbReference type="Proteomes" id="UP000471633"/>
    </source>
</evidence>
<reference evidence="9" key="1">
    <citation type="journal article" date="2012" name="Nat. Genet.">
        <title>Whole-genome sequence of Schistosoma haematobium.</title>
        <authorList>
            <person name="Young N.D."/>
            <person name="Jex A.R."/>
            <person name="Li B."/>
            <person name="Liu S."/>
            <person name="Yang L."/>
            <person name="Xiong Z."/>
            <person name="Li Y."/>
            <person name="Cantacessi C."/>
            <person name="Hall R.S."/>
            <person name="Xu X."/>
            <person name="Chen F."/>
            <person name="Wu X."/>
            <person name="Zerlotini A."/>
            <person name="Oliveira G."/>
            <person name="Hofmann A."/>
            <person name="Zhang G."/>
            <person name="Fang X."/>
            <person name="Kang Y."/>
            <person name="Campbell B.E."/>
            <person name="Loukas A."/>
            <person name="Ranganathan S."/>
            <person name="Rollinson D."/>
            <person name="Rinaldi G."/>
            <person name="Brindley P.J."/>
            <person name="Yang H."/>
            <person name="Wang J."/>
            <person name="Wang J."/>
            <person name="Gasser R.B."/>
        </authorList>
    </citation>
    <scope>NUCLEOTIDE SEQUENCE</scope>
</reference>
<reference evidence="9" key="2">
    <citation type="journal article" date="2019" name="Gigascience">
        <title>High-quality Schistosoma haematobium genome achieved by single-molecule and long-range sequencing.</title>
        <authorList>
            <person name="Stroehlein A.J."/>
            <person name="Korhonen P.K."/>
            <person name="Chong T.M."/>
            <person name="Lim Y.L."/>
            <person name="Chan K.G."/>
            <person name="Webster B."/>
            <person name="Rollinson D."/>
            <person name="Brindley P.J."/>
            <person name="Gasser R.B."/>
            <person name="Young N.D."/>
        </authorList>
    </citation>
    <scope>NUCLEOTIDE SEQUENCE</scope>
</reference>
<dbReference type="GeneID" id="24593145"/>
<dbReference type="Pfam" id="PF01791">
    <property type="entry name" value="DeoC"/>
    <property type="match status" value="1"/>
</dbReference>
<dbReference type="Proteomes" id="UP000471633">
    <property type="component" value="Unassembled WGS sequence"/>
</dbReference>
<evidence type="ECO:0000256" key="7">
    <source>
        <dbReference type="ARBA" id="ARBA00032755"/>
    </source>
</evidence>
<dbReference type="FunFam" id="3.20.20.70:FF:000106">
    <property type="entry name" value="Deoxyribose-phosphate aldolase"/>
    <property type="match status" value="1"/>
</dbReference>
<dbReference type="GO" id="GO:0009264">
    <property type="term" value="P:deoxyribonucleotide catabolic process"/>
    <property type="evidence" value="ECO:0007669"/>
    <property type="project" value="InterPro"/>
</dbReference>
<gene>
    <name evidence="9" type="ORF">MS3_00008414</name>
</gene>
<evidence type="ECO:0000256" key="6">
    <source>
        <dbReference type="ARBA" id="ARBA00031814"/>
    </source>
</evidence>
<dbReference type="RefSeq" id="XP_051065365.1">
    <property type="nucleotide sequence ID" value="XM_051216758.1"/>
</dbReference>
<keyword evidence="10" id="KW-1185">Reference proteome</keyword>
<evidence type="ECO:0000256" key="3">
    <source>
        <dbReference type="ARBA" id="ARBA00012515"/>
    </source>
</evidence>
<dbReference type="InterPro" id="IPR002915">
    <property type="entry name" value="DeoC/FbaB/LacD_aldolase"/>
</dbReference>
<dbReference type="GO" id="GO:0016052">
    <property type="term" value="P:carbohydrate catabolic process"/>
    <property type="evidence" value="ECO:0007669"/>
    <property type="project" value="TreeGrafter"/>
</dbReference>
<comment type="catalytic activity">
    <reaction evidence="8">
        <text>2-deoxy-D-ribose 5-phosphate = D-glyceraldehyde 3-phosphate + acetaldehyde</text>
        <dbReference type="Rhea" id="RHEA:12821"/>
        <dbReference type="ChEBI" id="CHEBI:15343"/>
        <dbReference type="ChEBI" id="CHEBI:59776"/>
        <dbReference type="ChEBI" id="CHEBI:62877"/>
        <dbReference type="EC" id="4.1.2.4"/>
    </reaction>
</comment>
<name>A0A922IJW7_SCHHA</name>
<dbReference type="Gene3D" id="3.20.20.70">
    <property type="entry name" value="Aldolase class I"/>
    <property type="match status" value="1"/>
</dbReference>
<protein>
    <recommendedName>
        <fullName evidence="3">deoxyribose-phosphate aldolase</fullName>
        <ecNumber evidence="3">4.1.2.4</ecNumber>
    </recommendedName>
    <alternativeName>
        <fullName evidence="7">2-deoxy-D-ribose 5-phosphate aldolase</fullName>
    </alternativeName>
    <alternativeName>
        <fullName evidence="6">Phosphodeoxyriboaldolase</fullName>
    </alternativeName>
</protein>
<dbReference type="InterPro" id="IPR011343">
    <property type="entry name" value="DeoC"/>
</dbReference>